<evidence type="ECO:0000313" key="2">
    <source>
        <dbReference type="EMBL" id="DAA02467.1"/>
    </source>
</evidence>
<reference evidence="2" key="1">
    <citation type="journal article" date="2003" name="Genome Biol.">
        <title>An integrated gene annotation and transcriptional profiling approach towards the full gene content of the Drosophila genome.</title>
        <authorList>
            <person name="Hild M."/>
            <person name="Beckmann B."/>
            <person name="Haas S.A."/>
            <person name="Koch B."/>
            <person name="Solovyev V."/>
            <person name="Busold C."/>
            <person name="Fellenberg K."/>
            <person name="Boutros M."/>
            <person name="Vingron M."/>
            <person name="Sauer F."/>
            <person name="Hoheisel J.D."/>
            <person name="Paro R."/>
        </authorList>
    </citation>
    <scope>NUCLEOTIDE SEQUENCE</scope>
</reference>
<name>Q6IGJ7_DROME</name>
<feature type="region of interest" description="Disordered" evidence="1">
    <location>
        <begin position="1"/>
        <end position="28"/>
    </location>
</feature>
<proteinExistence type="predicted"/>
<dbReference type="EMBL" id="BK003769">
    <property type="protein sequence ID" value="DAA02467.1"/>
    <property type="molecule type" value="Genomic_DNA"/>
</dbReference>
<dbReference type="AlphaFoldDB" id="Q6IGJ7"/>
<protein>
    <submittedName>
        <fullName evidence="2">HDC06176</fullName>
    </submittedName>
</protein>
<accession>Q6IGJ7</accession>
<gene>
    <name evidence="2" type="ORF">HDC06176</name>
</gene>
<evidence type="ECO:0000256" key="1">
    <source>
        <dbReference type="SAM" id="MobiDB-lite"/>
    </source>
</evidence>
<organism evidence="2">
    <name type="scientific">Drosophila melanogaster</name>
    <name type="common">Fruit fly</name>
    <dbReference type="NCBI Taxonomy" id="7227"/>
    <lineage>
        <taxon>Eukaryota</taxon>
        <taxon>Metazoa</taxon>
        <taxon>Ecdysozoa</taxon>
        <taxon>Arthropoda</taxon>
        <taxon>Hexapoda</taxon>
        <taxon>Insecta</taxon>
        <taxon>Pterygota</taxon>
        <taxon>Neoptera</taxon>
        <taxon>Endopterygota</taxon>
        <taxon>Diptera</taxon>
        <taxon>Brachycera</taxon>
        <taxon>Muscomorpha</taxon>
        <taxon>Ephydroidea</taxon>
        <taxon>Drosophilidae</taxon>
        <taxon>Drosophila</taxon>
        <taxon>Sophophora</taxon>
    </lineage>
</organism>
<sequence>MENPSPGVWHPNAPVARPLSPHPSSNPMLVGPSLKVKLSTLTWPDRQPRNTECVCGPKMQLFHCHNWQCGSHCAAIAAPLPTATVRLRQPEVVNMHAKTCSLDPGPTSR</sequence>